<keyword evidence="5" id="KW-0813">Transport</keyword>
<feature type="transmembrane region" description="Helical" evidence="13">
    <location>
        <begin position="135"/>
        <end position="158"/>
    </location>
</feature>
<feature type="transmembrane region" description="Helical" evidence="13">
    <location>
        <begin position="423"/>
        <end position="443"/>
    </location>
</feature>
<feature type="transmembrane region" description="Helical" evidence="13">
    <location>
        <begin position="324"/>
        <end position="344"/>
    </location>
</feature>
<dbReference type="STRING" id="520762.AN619_18470"/>
<evidence type="ECO:0000256" key="12">
    <source>
        <dbReference type="ARBA" id="ARBA00031636"/>
    </source>
</evidence>
<feature type="transmembrane region" description="Helical" evidence="13">
    <location>
        <begin position="364"/>
        <end position="384"/>
    </location>
</feature>
<feature type="transmembrane region" description="Helical" evidence="13">
    <location>
        <begin position="292"/>
        <end position="312"/>
    </location>
</feature>
<organism evidence="14 15">
    <name type="scientific">Thermotalea metallivorans</name>
    <dbReference type="NCBI Taxonomy" id="520762"/>
    <lineage>
        <taxon>Bacteria</taxon>
        <taxon>Bacillati</taxon>
        <taxon>Bacillota</taxon>
        <taxon>Clostridia</taxon>
        <taxon>Peptostreptococcales</taxon>
        <taxon>Thermotaleaceae</taxon>
        <taxon>Thermotalea</taxon>
    </lineage>
</organism>
<comment type="caution">
    <text evidence="14">The sequence shown here is derived from an EMBL/GenBank/DDBJ whole genome shotgun (WGS) entry which is preliminary data.</text>
</comment>
<dbReference type="OrthoDB" id="62420at2"/>
<feature type="transmembrane region" description="Helical" evidence="13">
    <location>
        <begin position="257"/>
        <end position="280"/>
    </location>
</feature>
<protein>
    <recommendedName>
        <fullName evidence="4">Probable multidrug resistance protein NorM</fullName>
    </recommendedName>
    <alternativeName>
        <fullName evidence="12">Multidrug-efflux transporter</fullName>
    </alternativeName>
</protein>
<evidence type="ECO:0000256" key="11">
    <source>
        <dbReference type="ARBA" id="ARBA00023136"/>
    </source>
</evidence>
<evidence type="ECO:0000313" key="14">
    <source>
        <dbReference type="EMBL" id="KXG75282.1"/>
    </source>
</evidence>
<name>A0A140L407_9FIRM</name>
<dbReference type="Pfam" id="PF01554">
    <property type="entry name" value="MatE"/>
    <property type="match status" value="2"/>
</dbReference>
<dbReference type="InterPro" id="IPR050222">
    <property type="entry name" value="MATE_MdtK"/>
</dbReference>
<keyword evidence="7" id="KW-1003">Cell membrane</keyword>
<dbReference type="AlphaFoldDB" id="A0A140L407"/>
<sequence>MIAEEKRHPCKQEIRRKIYGMILPICLENILQMLAGFLSTAMIGRTGAVAVAAVGLSMRITYIVWALFKGVATGGTVFAAQAFGAQDHKKLRNVIQQTLLSSILLVIVIQQGIYWKADFFIQWFHAEGELLAQSILYLKIVSWGLPFLAIMLVVAGVLQGMGNTKTPMKIALIMNVVNVMVSYLLIFGKLGFPKLGVAGAAVGTALAQLVGALVGLYTLFHRDGVMAGLLGPSFFKFQGKRIKDIYQMGMPTAFESIFWQICTILLTRLILKFGVTSLAAHQLGLQAEAISYMPAVGFSVAATAFVGQAIGARDPDLGKKYMEEIIKGSIVLTSISVSILFFFPSQVMGILTNQADVIALGVKYLMLMAIVQIPQNVAGVLNGALRGAGFTKAPMIVAGTGLWLVRLPFAYILSLYFDFHVLGVWLAMTLDLAFRFVLSCILYRRKNIYQYMYPQEERA</sequence>
<keyword evidence="9 13" id="KW-1133">Transmembrane helix</keyword>
<dbReference type="GO" id="GO:0042910">
    <property type="term" value="F:xenobiotic transmembrane transporter activity"/>
    <property type="evidence" value="ECO:0007669"/>
    <property type="project" value="InterPro"/>
</dbReference>
<evidence type="ECO:0000256" key="5">
    <source>
        <dbReference type="ARBA" id="ARBA00022448"/>
    </source>
</evidence>
<keyword evidence="8 13" id="KW-0812">Transmembrane</keyword>
<evidence type="ECO:0000256" key="1">
    <source>
        <dbReference type="ARBA" id="ARBA00003408"/>
    </source>
</evidence>
<dbReference type="RefSeq" id="WP_068556410.1">
    <property type="nucleotide sequence ID" value="NZ_LOEE01000036.1"/>
</dbReference>
<dbReference type="InterPro" id="IPR048279">
    <property type="entry name" value="MdtK-like"/>
</dbReference>
<evidence type="ECO:0000256" key="4">
    <source>
        <dbReference type="ARBA" id="ARBA00020268"/>
    </source>
</evidence>
<comment type="similarity">
    <text evidence="3">Belongs to the multi antimicrobial extrusion (MATE) (TC 2.A.66.1) family.</text>
</comment>
<evidence type="ECO:0000256" key="3">
    <source>
        <dbReference type="ARBA" id="ARBA00010199"/>
    </source>
</evidence>
<keyword evidence="15" id="KW-1185">Reference proteome</keyword>
<dbReference type="PIRSF" id="PIRSF006603">
    <property type="entry name" value="DinF"/>
    <property type="match status" value="1"/>
</dbReference>
<dbReference type="CDD" id="cd13137">
    <property type="entry name" value="MATE_NorM_like"/>
    <property type="match status" value="1"/>
</dbReference>
<evidence type="ECO:0000256" key="9">
    <source>
        <dbReference type="ARBA" id="ARBA00022989"/>
    </source>
</evidence>
<dbReference type="GO" id="GO:0006811">
    <property type="term" value="P:monoatomic ion transport"/>
    <property type="evidence" value="ECO:0007669"/>
    <property type="project" value="UniProtKB-KW"/>
</dbReference>
<evidence type="ECO:0000256" key="13">
    <source>
        <dbReference type="SAM" id="Phobius"/>
    </source>
</evidence>
<feature type="transmembrane region" description="Helical" evidence="13">
    <location>
        <begin position="21"/>
        <end position="43"/>
    </location>
</feature>
<keyword evidence="11 13" id="KW-0472">Membrane</keyword>
<dbReference type="PANTHER" id="PTHR43298:SF2">
    <property type="entry name" value="FMN_FAD EXPORTER YEEO-RELATED"/>
    <property type="match status" value="1"/>
</dbReference>
<keyword evidence="10" id="KW-0406">Ion transport</keyword>
<comment type="function">
    <text evidence="1">Multidrug efflux pump.</text>
</comment>
<dbReference type="EMBL" id="LOEE01000036">
    <property type="protein sequence ID" value="KXG75282.1"/>
    <property type="molecule type" value="Genomic_DNA"/>
</dbReference>
<evidence type="ECO:0000256" key="6">
    <source>
        <dbReference type="ARBA" id="ARBA00022449"/>
    </source>
</evidence>
<comment type="subcellular location">
    <subcellularLocation>
        <location evidence="2">Cell membrane</location>
        <topology evidence="2">Multi-pass membrane protein</topology>
    </subcellularLocation>
</comment>
<proteinExistence type="inferred from homology"/>
<feature type="transmembrane region" description="Helical" evidence="13">
    <location>
        <begin position="170"/>
        <end position="192"/>
    </location>
</feature>
<feature type="transmembrane region" description="Helical" evidence="13">
    <location>
        <begin position="97"/>
        <end position="115"/>
    </location>
</feature>
<dbReference type="InterPro" id="IPR002528">
    <property type="entry name" value="MATE_fam"/>
</dbReference>
<evidence type="ECO:0000256" key="8">
    <source>
        <dbReference type="ARBA" id="ARBA00022692"/>
    </source>
</evidence>
<evidence type="ECO:0000256" key="7">
    <source>
        <dbReference type="ARBA" id="ARBA00022475"/>
    </source>
</evidence>
<gene>
    <name evidence="14" type="primary">norM_1</name>
    <name evidence="14" type="ORF">AN619_18470</name>
</gene>
<dbReference type="Proteomes" id="UP000070456">
    <property type="component" value="Unassembled WGS sequence"/>
</dbReference>
<evidence type="ECO:0000313" key="15">
    <source>
        <dbReference type="Proteomes" id="UP000070456"/>
    </source>
</evidence>
<feature type="transmembrane region" description="Helical" evidence="13">
    <location>
        <begin position="63"/>
        <end position="85"/>
    </location>
</feature>
<accession>A0A140L407</accession>
<reference evidence="14 15" key="1">
    <citation type="submission" date="2015-12" db="EMBL/GenBank/DDBJ databases">
        <title>Draft genome sequence of the thermoanaerobe Thermotalea metallivorans, an isolate from the runoff channel of the Great Artesian Basin, Australia.</title>
        <authorList>
            <person name="Patel B.K."/>
        </authorList>
    </citation>
    <scope>NUCLEOTIDE SEQUENCE [LARGE SCALE GENOMIC DNA]</scope>
    <source>
        <strain evidence="14 15">B2-1</strain>
    </source>
</reference>
<feature type="transmembrane region" description="Helical" evidence="13">
    <location>
        <begin position="396"/>
        <end position="417"/>
    </location>
</feature>
<dbReference type="GO" id="GO:0015297">
    <property type="term" value="F:antiporter activity"/>
    <property type="evidence" value="ECO:0007669"/>
    <property type="project" value="UniProtKB-KW"/>
</dbReference>
<keyword evidence="6" id="KW-0050">Antiport</keyword>
<dbReference type="NCBIfam" id="TIGR00797">
    <property type="entry name" value="matE"/>
    <property type="match status" value="1"/>
</dbReference>
<evidence type="ECO:0000256" key="2">
    <source>
        <dbReference type="ARBA" id="ARBA00004651"/>
    </source>
</evidence>
<evidence type="ECO:0000256" key="10">
    <source>
        <dbReference type="ARBA" id="ARBA00023065"/>
    </source>
</evidence>
<feature type="transmembrane region" description="Helical" evidence="13">
    <location>
        <begin position="198"/>
        <end position="220"/>
    </location>
</feature>
<dbReference type="GO" id="GO:0005886">
    <property type="term" value="C:plasma membrane"/>
    <property type="evidence" value="ECO:0007669"/>
    <property type="project" value="UniProtKB-SubCell"/>
</dbReference>
<dbReference type="PANTHER" id="PTHR43298">
    <property type="entry name" value="MULTIDRUG RESISTANCE PROTEIN NORM-RELATED"/>
    <property type="match status" value="1"/>
</dbReference>
<dbReference type="PATRIC" id="fig|520762.4.peg.2045"/>